<dbReference type="Pfam" id="PF18711">
    <property type="entry name" value="TxDE"/>
    <property type="match status" value="1"/>
</dbReference>
<sequence>MKIESIKLFTSELAETFQFYEETLECPVRMINEETFVVEIGETHLYFQQSDEDVQPFYHFAIDIPYNHFYDMKQHYQNILFLLMEDGAHATYFESFIAHSFYFHDPSGNVVELIARISNITDEPEFSRISEIGFVCNEANEVFEALSKYYLNTYENQPFIAEDLNFIGDTRDDSFILLTPENNKWLFSEKMSESYPITIQTSEFELSMDQQDQWHLITL</sequence>
<evidence type="ECO:0000313" key="6">
    <source>
        <dbReference type="Proteomes" id="UP000254412"/>
    </source>
</evidence>
<dbReference type="EMBL" id="PZHR01000014">
    <property type="protein sequence ID" value="PTK59821.1"/>
    <property type="molecule type" value="Genomic_DNA"/>
</dbReference>
<feature type="domain" description="Toxoflavin-degrading enzyme" evidence="1">
    <location>
        <begin position="129"/>
        <end position="181"/>
    </location>
</feature>
<dbReference type="EMBL" id="JAFNLT010000002">
    <property type="protein sequence ID" value="MBO1226386.1"/>
    <property type="molecule type" value="Genomic_DNA"/>
</dbReference>
<dbReference type="Proteomes" id="UP000664081">
    <property type="component" value="Unassembled WGS sequence"/>
</dbReference>
<protein>
    <recommendedName>
        <fullName evidence="1">Toxoflavin-degrading enzyme domain-containing protein</fullName>
    </recommendedName>
</protein>
<keyword evidence="7" id="KW-1185">Reference proteome</keyword>
<dbReference type="OrthoDB" id="2703022at2"/>
<gene>
    <name evidence="3" type="ORF">BUZ61_04190</name>
    <name evidence="2" type="ORF">J3T88_03490</name>
    <name evidence="4" type="ORF">NCTC13834_00346</name>
</gene>
<reference evidence="2 7" key="4">
    <citation type="submission" date="2021-03" db="EMBL/GenBank/DDBJ databases">
        <title>Staphylococci and Mammaliicocci in bats.</title>
        <authorList>
            <person name="Fountain K."/>
        </authorList>
    </citation>
    <scope>NUCLEOTIDE SEQUENCE [LARGE SCALE GENOMIC DNA]</scope>
    <source>
        <strain evidence="2 7">18_1_E_SW</strain>
    </source>
</reference>
<evidence type="ECO:0000313" key="2">
    <source>
        <dbReference type="EMBL" id="MBO1226386.1"/>
    </source>
</evidence>
<evidence type="ECO:0000259" key="1">
    <source>
        <dbReference type="Pfam" id="PF18711"/>
    </source>
</evidence>
<dbReference type="SUPFAM" id="SSF54593">
    <property type="entry name" value="Glyoxalase/Bleomycin resistance protein/Dihydroxybiphenyl dioxygenase"/>
    <property type="match status" value="1"/>
</dbReference>
<dbReference type="InterPro" id="IPR029068">
    <property type="entry name" value="Glyas_Bleomycin-R_OHBP_Dase"/>
</dbReference>
<dbReference type="GeneID" id="66775756"/>
<reference evidence="3" key="2">
    <citation type="submission" date="2018-03" db="EMBL/GenBank/DDBJ databases">
        <authorList>
            <person name="Keele B.F."/>
        </authorList>
    </citation>
    <scope>NUCLEOTIDE SEQUENCE</scope>
    <source>
        <strain evidence="3">SNUC 4337</strain>
    </source>
</reference>
<dbReference type="KEGG" id="snl:BJD96_01555"/>
<evidence type="ECO:0000313" key="7">
    <source>
        <dbReference type="Proteomes" id="UP000664081"/>
    </source>
</evidence>
<accession>A0A291JI86</accession>
<reference evidence="4 6" key="3">
    <citation type="submission" date="2018-06" db="EMBL/GenBank/DDBJ databases">
        <authorList>
            <consortium name="Pathogen Informatics"/>
            <person name="Doyle S."/>
        </authorList>
    </citation>
    <scope>NUCLEOTIDE SEQUENCE [LARGE SCALE GENOMIC DNA]</scope>
    <source>
        <strain evidence="4 6">NCTC13834</strain>
    </source>
</reference>
<organism evidence="3 5">
    <name type="scientific">Staphylococcus nepalensis</name>
    <dbReference type="NCBI Taxonomy" id="214473"/>
    <lineage>
        <taxon>Bacteria</taxon>
        <taxon>Bacillati</taxon>
        <taxon>Bacillota</taxon>
        <taxon>Bacilli</taxon>
        <taxon>Bacillales</taxon>
        <taxon>Staphylococcaceae</taxon>
        <taxon>Staphylococcus</taxon>
    </lineage>
</organism>
<dbReference type="Proteomes" id="UP000240400">
    <property type="component" value="Unassembled WGS sequence"/>
</dbReference>
<dbReference type="InterPro" id="IPR040553">
    <property type="entry name" value="TxDE"/>
</dbReference>
<evidence type="ECO:0000313" key="5">
    <source>
        <dbReference type="Proteomes" id="UP000240400"/>
    </source>
</evidence>
<evidence type="ECO:0000313" key="4">
    <source>
        <dbReference type="EMBL" id="SUM54063.1"/>
    </source>
</evidence>
<dbReference type="AlphaFoldDB" id="A0A291JI86"/>
<name>A0A291JI86_9STAP</name>
<dbReference type="Gene3D" id="3.10.180.10">
    <property type="entry name" value="2,3-Dihydroxybiphenyl 1,2-Dioxygenase, domain 1"/>
    <property type="match status" value="1"/>
</dbReference>
<proteinExistence type="predicted"/>
<reference evidence="3 5" key="1">
    <citation type="journal article" date="2016" name="Front. Microbiol.">
        <title>Comprehensive Phylogenetic Analysis of Bovine Non-aureus Staphylococci Species Based on Whole-Genome Sequencing.</title>
        <authorList>
            <person name="Naushad S."/>
            <person name="Barkema H.W."/>
            <person name="Luby C."/>
            <person name="Condas L.A."/>
            <person name="Nobrega D.B."/>
            <person name="Carson D.A."/>
            <person name="De Buck J."/>
        </authorList>
    </citation>
    <scope>NUCLEOTIDE SEQUENCE [LARGE SCALE GENOMIC DNA]</scope>
    <source>
        <strain evidence="3 5">SNUC 4337</strain>
    </source>
</reference>
<dbReference type="RefSeq" id="WP_096808285.1">
    <property type="nucleotide sequence ID" value="NZ_BMCF01000001.1"/>
</dbReference>
<dbReference type="EMBL" id="UHDS01000001">
    <property type="protein sequence ID" value="SUM54063.1"/>
    <property type="molecule type" value="Genomic_DNA"/>
</dbReference>
<dbReference type="Proteomes" id="UP000254412">
    <property type="component" value="Unassembled WGS sequence"/>
</dbReference>
<evidence type="ECO:0000313" key="3">
    <source>
        <dbReference type="EMBL" id="PTK59821.1"/>
    </source>
</evidence>